<comment type="caution">
    <text evidence="16">The sequence shown here is derived from an EMBL/GenBank/DDBJ whole genome shotgun (WGS) entry which is preliminary data.</text>
</comment>
<keyword evidence="9 14" id="KW-0560">Oxidoreductase</keyword>
<feature type="transmembrane region" description="Helical" evidence="15">
    <location>
        <begin position="91"/>
        <end position="110"/>
    </location>
</feature>
<dbReference type="InterPro" id="IPR050183">
    <property type="entry name" value="DsbB"/>
</dbReference>
<comment type="caution">
    <text evidence="14">Lacks conserved residue(s) required for the propagation of feature annotation.</text>
</comment>
<evidence type="ECO:0000256" key="4">
    <source>
        <dbReference type="ARBA" id="ARBA00022475"/>
    </source>
</evidence>
<dbReference type="Proteomes" id="UP000279057">
    <property type="component" value="Unassembled WGS sequence"/>
</dbReference>
<dbReference type="InterPro" id="IPR023380">
    <property type="entry name" value="DsbB-like_sf"/>
</dbReference>
<evidence type="ECO:0000313" key="18">
    <source>
        <dbReference type="Proteomes" id="UP000276829"/>
    </source>
</evidence>
<comment type="function">
    <text evidence="14">Required for disulfide bond formation in some periplasmic proteins. Acts by oxidizing the DsbA protein.</text>
</comment>
<keyword evidence="4 14" id="KW-1003">Cell membrane</keyword>
<feature type="topological domain" description="Cytoplasmic" evidence="14">
    <location>
        <begin position="82"/>
        <end position="87"/>
    </location>
</feature>
<evidence type="ECO:0000256" key="9">
    <source>
        <dbReference type="ARBA" id="ARBA00023002"/>
    </source>
</evidence>
<dbReference type="SUPFAM" id="SSF158442">
    <property type="entry name" value="DsbB-like"/>
    <property type="match status" value="1"/>
</dbReference>
<feature type="topological domain" description="Cytoplasmic" evidence="14">
    <location>
        <begin position="1"/>
        <end position="29"/>
    </location>
</feature>
<keyword evidence="12 14" id="KW-0143">Chaperone</keyword>
<keyword evidence="13 14" id="KW-0676">Redox-active center</keyword>
<dbReference type="Pfam" id="PF02600">
    <property type="entry name" value="DsbB"/>
    <property type="match status" value="1"/>
</dbReference>
<evidence type="ECO:0000256" key="15">
    <source>
        <dbReference type="SAM" id="Phobius"/>
    </source>
</evidence>
<dbReference type="EMBL" id="RBON01000054">
    <property type="protein sequence ID" value="RMM73241.1"/>
    <property type="molecule type" value="Genomic_DNA"/>
</dbReference>
<feature type="topological domain" description="Cytoplasmic" evidence="14">
    <location>
        <begin position="182"/>
        <end position="195"/>
    </location>
</feature>
<dbReference type="PANTHER" id="PTHR36570:SF3">
    <property type="entry name" value="DISULFIDE BOND FORMATION PROTEIN B"/>
    <property type="match status" value="1"/>
</dbReference>
<evidence type="ECO:0000256" key="14">
    <source>
        <dbReference type="HAMAP-Rule" id="MF_00286"/>
    </source>
</evidence>
<evidence type="ECO:0000256" key="12">
    <source>
        <dbReference type="ARBA" id="ARBA00023186"/>
    </source>
</evidence>
<dbReference type="Proteomes" id="UP000276829">
    <property type="component" value="Unassembled WGS sequence"/>
</dbReference>
<proteinExistence type="inferred from homology"/>
<evidence type="ECO:0000256" key="13">
    <source>
        <dbReference type="ARBA" id="ARBA00023284"/>
    </source>
</evidence>
<evidence type="ECO:0000313" key="19">
    <source>
        <dbReference type="Proteomes" id="UP000279057"/>
    </source>
</evidence>
<sequence>MNAPYPFLYRNRLVLCYGFAMYLARTRFLFFLASLACASIIGTAFYLQQTFGLDPCFLCLIQRAAIIACGVLALCAACHAPGPTGMRRYSLGFLLIALTGLVTAGAQVWLQTASADQLIPFITKLEHLLSLLSLDMCIDRLRSDAMFCAEITWTLFGISLPEWSLLAFTGLALLPLYPLFSEFSHWLATKDRARY</sequence>
<dbReference type="AlphaFoldDB" id="A0A3M2VFU6"/>
<evidence type="ECO:0000256" key="10">
    <source>
        <dbReference type="ARBA" id="ARBA00023136"/>
    </source>
</evidence>
<evidence type="ECO:0000256" key="5">
    <source>
        <dbReference type="ARBA" id="ARBA00022519"/>
    </source>
</evidence>
<evidence type="ECO:0000256" key="2">
    <source>
        <dbReference type="ARBA" id="ARBA00008823"/>
    </source>
</evidence>
<dbReference type="Gene3D" id="1.20.1550.10">
    <property type="entry name" value="DsbB-like"/>
    <property type="match status" value="1"/>
</dbReference>
<dbReference type="HAMAP" id="MF_00286">
    <property type="entry name" value="DsbB"/>
    <property type="match status" value="1"/>
</dbReference>
<keyword evidence="6 14" id="KW-0812">Transmembrane</keyword>
<organism evidence="16 19">
    <name type="scientific">Pseudomonas savastanoi pv. glycinea</name>
    <name type="common">Pseudomonas syringae pv. glycinea</name>
    <dbReference type="NCBI Taxonomy" id="318"/>
    <lineage>
        <taxon>Bacteria</taxon>
        <taxon>Pseudomonadati</taxon>
        <taxon>Pseudomonadota</taxon>
        <taxon>Gammaproteobacteria</taxon>
        <taxon>Pseudomonadales</taxon>
        <taxon>Pseudomonadaceae</taxon>
        <taxon>Pseudomonas</taxon>
    </lineage>
</organism>
<keyword evidence="5" id="KW-0997">Cell inner membrane</keyword>
<gene>
    <name evidence="14" type="primary">dsbB</name>
    <name evidence="17" type="ORF">ALQ73_01564</name>
    <name evidence="16" type="ORF">ALQ74_01527</name>
</gene>
<dbReference type="GO" id="GO:0009055">
    <property type="term" value="F:electron transfer activity"/>
    <property type="evidence" value="ECO:0007669"/>
    <property type="project" value="UniProtKB-UniRule"/>
</dbReference>
<evidence type="ECO:0000256" key="8">
    <source>
        <dbReference type="ARBA" id="ARBA00022989"/>
    </source>
</evidence>
<feature type="transmembrane region" description="Helical" evidence="15">
    <location>
        <begin position="60"/>
        <end position="79"/>
    </location>
</feature>
<evidence type="ECO:0000256" key="11">
    <source>
        <dbReference type="ARBA" id="ARBA00023157"/>
    </source>
</evidence>
<feature type="transmembrane region" description="Helical" evidence="15">
    <location>
        <begin position="163"/>
        <end position="180"/>
    </location>
</feature>
<protein>
    <recommendedName>
        <fullName evidence="14">Disulfide bond formation protein B</fullName>
    </recommendedName>
    <alternativeName>
        <fullName evidence="14">Disulfide oxidoreductase</fullName>
    </alternativeName>
</protein>
<dbReference type="GO" id="GO:0005886">
    <property type="term" value="C:plasma membrane"/>
    <property type="evidence" value="ECO:0007669"/>
    <property type="project" value="UniProtKB-SubCell"/>
</dbReference>
<keyword evidence="10 14" id="KW-0472">Membrane</keyword>
<evidence type="ECO:0000256" key="6">
    <source>
        <dbReference type="ARBA" id="ARBA00022692"/>
    </source>
</evidence>
<keyword evidence="7 14" id="KW-0249">Electron transport</keyword>
<accession>A0A3M2VFU6</accession>
<feature type="topological domain" description="Periplasmic" evidence="14">
    <location>
        <begin position="47"/>
        <end position="64"/>
    </location>
</feature>
<evidence type="ECO:0000313" key="17">
    <source>
        <dbReference type="EMBL" id="RMM73241.1"/>
    </source>
</evidence>
<evidence type="ECO:0000256" key="3">
    <source>
        <dbReference type="ARBA" id="ARBA00022448"/>
    </source>
</evidence>
<comment type="similarity">
    <text evidence="2 14">Belongs to the DsbB family.</text>
</comment>
<dbReference type="GO" id="GO:0006457">
    <property type="term" value="P:protein folding"/>
    <property type="evidence" value="ECO:0007669"/>
    <property type="project" value="InterPro"/>
</dbReference>
<dbReference type="InterPro" id="IPR003752">
    <property type="entry name" value="DiS_bond_form_DsbB/BdbC"/>
</dbReference>
<reference evidence="18 19" key="1">
    <citation type="submission" date="2018-08" db="EMBL/GenBank/DDBJ databases">
        <title>Recombination of ecologically and evolutionarily significant loci maintains genetic cohesion in the Pseudomonas syringae species complex.</title>
        <authorList>
            <person name="Dillon M."/>
            <person name="Thakur S."/>
            <person name="Almeida R.N.D."/>
            <person name="Weir B.S."/>
            <person name="Guttman D.S."/>
        </authorList>
    </citation>
    <scope>NUCLEOTIDE SEQUENCE [LARGE SCALE GENOMIC DNA]</scope>
    <source>
        <strain evidence="17 18">ICMP 4324</strain>
        <strain evidence="16 19">ICMP 4332</strain>
    </source>
</reference>
<comment type="subcellular location">
    <subcellularLocation>
        <location evidence="1">Cell inner membrane</location>
        <topology evidence="1">Multi-pass membrane protein</topology>
    </subcellularLocation>
    <subcellularLocation>
        <location evidence="14">Cell membrane</location>
        <topology evidence="14">Multi-pass membrane protein</topology>
    </subcellularLocation>
</comment>
<dbReference type="EMBL" id="RBOM01000034">
    <property type="protein sequence ID" value="RMM67931.1"/>
    <property type="molecule type" value="Genomic_DNA"/>
</dbReference>
<dbReference type="GO" id="GO:0015035">
    <property type="term" value="F:protein-disulfide reductase activity"/>
    <property type="evidence" value="ECO:0007669"/>
    <property type="project" value="UniProtKB-UniRule"/>
</dbReference>
<feature type="disulfide bond" description="Redox-active" evidence="14">
    <location>
        <begin position="56"/>
        <end position="59"/>
    </location>
</feature>
<keyword evidence="3 14" id="KW-0813">Transport</keyword>
<evidence type="ECO:0000313" key="16">
    <source>
        <dbReference type="EMBL" id="RMM67931.1"/>
    </source>
</evidence>
<evidence type="ECO:0000256" key="1">
    <source>
        <dbReference type="ARBA" id="ARBA00004429"/>
    </source>
</evidence>
<dbReference type="InterPro" id="IPR022920">
    <property type="entry name" value="Disulphide_bond_form_DsbB"/>
</dbReference>
<dbReference type="PANTHER" id="PTHR36570">
    <property type="entry name" value="DISULFIDE BOND FORMATION PROTEIN B"/>
    <property type="match status" value="1"/>
</dbReference>
<name>A0A3M2VFU6_PSESG</name>
<keyword evidence="8 14" id="KW-1133">Transmembrane helix</keyword>
<keyword evidence="11 14" id="KW-1015">Disulfide bond</keyword>
<feature type="transmembrane region" description="Helical" evidence="15">
    <location>
        <begin position="28"/>
        <end position="48"/>
    </location>
</feature>
<evidence type="ECO:0000256" key="7">
    <source>
        <dbReference type="ARBA" id="ARBA00022982"/>
    </source>
</evidence>